<dbReference type="Pfam" id="PF02931">
    <property type="entry name" value="Neur_chan_LBD"/>
    <property type="match status" value="1"/>
</dbReference>
<dbReference type="InterPro" id="IPR036719">
    <property type="entry name" value="Neuro-gated_channel_TM_sf"/>
</dbReference>
<evidence type="ECO:0000259" key="8">
    <source>
        <dbReference type="Pfam" id="PF02932"/>
    </source>
</evidence>
<dbReference type="SUPFAM" id="SSF90112">
    <property type="entry name" value="Neurotransmitter-gated ion-channel transmembrane pore"/>
    <property type="match status" value="1"/>
</dbReference>
<keyword evidence="4 6" id="KW-0472">Membrane</keyword>
<dbReference type="GO" id="GO:0016020">
    <property type="term" value="C:membrane"/>
    <property type="evidence" value="ECO:0007669"/>
    <property type="project" value="UniProtKB-SubCell"/>
</dbReference>
<dbReference type="InterPro" id="IPR006029">
    <property type="entry name" value="Neurotrans-gated_channel_TM"/>
</dbReference>
<dbReference type="STRING" id="307972.A0A2G8LRH6"/>
<feature type="transmembrane region" description="Helical" evidence="6">
    <location>
        <begin position="168"/>
        <end position="187"/>
    </location>
</feature>
<keyword evidence="9" id="KW-0675">Receptor</keyword>
<dbReference type="EMBL" id="MRZV01000005">
    <property type="protein sequence ID" value="PIK62835.1"/>
    <property type="molecule type" value="Genomic_DNA"/>
</dbReference>
<evidence type="ECO:0000256" key="6">
    <source>
        <dbReference type="SAM" id="Phobius"/>
    </source>
</evidence>
<evidence type="ECO:0000256" key="1">
    <source>
        <dbReference type="ARBA" id="ARBA00004141"/>
    </source>
</evidence>
<evidence type="ECO:0000256" key="3">
    <source>
        <dbReference type="ARBA" id="ARBA00022989"/>
    </source>
</evidence>
<dbReference type="InterPro" id="IPR038050">
    <property type="entry name" value="Neuro_actylchol_rec"/>
</dbReference>
<evidence type="ECO:0000256" key="2">
    <source>
        <dbReference type="ARBA" id="ARBA00022692"/>
    </source>
</evidence>
<comment type="caution">
    <text evidence="9">The sequence shown here is derived from an EMBL/GenBank/DDBJ whole genome shotgun (WGS) entry which is preliminary data.</text>
</comment>
<dbReference type="GO" id="GO:0005230">
    <property type="term" value="F:extracellular ligand-gated monoatomic ion channel activity"/>
    <property type="evidence" value="ECO:0007669"/>
    <property type="project" value="InterPro"/>
</dbReference>
<keyword evidence="3 6" id="KW-1133">Transmembrane helix</keyword>
<dbReference type="InterPro" id="IPR018000">
    <property type="entry name" value="Neurotransmitter_ion_chnl_CS"/>
</dbReference>
<dbReference type="GO" id="GO:0004888">
    <property type="term" value="F:transmembrane signaling receptor activity"/>
    <property type="evidence" value="ECO:0007669"/>
    <property type="project" value="InterPro"/>
</dbReference>
<protein>
    <submittedName>
        <fullName evidence="9">Putative acetylcholine receptor subunit alpha-L1-like</fullName>
    </submittedName>
</protein>
<sequence length="361" mass="41246">MDTKLVLNERTKTFCGINVRYFPFDKQRCFLTFSTWAYHNGEQMFYSIDNYIEDEDYKRFTVSHGLWDVETSNVENGNTSYDCLPCADEEHSYVTYTIDLTRRQNTANFLNLILPCLVMSAMTFLVIFLPHGNGAETATFGLTCILTLMVFVAYLFTSLPTTGQPILGGYIVWLIVEGVLITLYAVCDSHHNMHVEKSKLTAKTRDKNESNIIDDEEEEDENDNDDDQPIPGTSTPNVLLDSEIGSSTTDDRLHEANELQERNNEGGSPQTSDEAGKEVRAPKHQSDAKIDDSSNKLPETQDKGGNYYTITAFFKRSLWPQKKPLWINIMRTIMILIKLVSTLVYIFIFGYINTLQLNYKY</sequence>
<evidence type="ECO:0000313" key="10">
    <source>
        <dbReference type="Proteomes" id="UP000230750"/>
    </source>
</evidence>
<comment type="subcellular location">
    <subcellularLocation>
        <location evidence="1">Membrane</location>
        <topology evidence="1">Multi-pass membrane protein</topology>
    </subcellularLocation>
</comment>
<dbReference type="Gene3D" id="2.70.170.10">
    <property type="entry name" value="Neurotransmitter-gated ion-channel ligand-binding domain"/>
    <property type="match status" value="1"/>
</dbReference>
<feature type="compositionally biased region" description="Acidic residues" evidence="5">
    <location>
        <begin position="212"/>
        <end position="228"/>
    </location>
</feature>
<feature type="transmembrane region" description="Helical" evidence="6">
    <location>
        <begin position="137"/>
        <end position="156"/>
    </location>
</feature>
<dbReference type="AlphaFoldDB" id="A0A2G8LRH6"/>
<reference evidence="9 10" key="1">
    <citation type="journal article" date="2017" name="PLoS Biol.">
        <title>The sea cucumber genome provides insights into morphological evolution and visceral regeneration.</title>
        <authorList>
            <person name="Zhang X."/>
            <person name="Sun L."/>
            <person name="Yuan J."/>
            <person name="Sun Y."/>
            <person name="Gao Y."/>
            <person name="Zhang L."/>
            <person name="Li S."/>
            <person name="Dai H."/>
            <person name="Hamel J.F."/>
            <person name="Liu C."/>
            <person name="Yu Y."/>
            <person name="Liu S."/>
            <person name="Lin W."/>
            <person name="Guo K."/>
            <person name="Jin S."/>
            <person name="Xu P."/>
            <person name="Storey K.B."/>
            <person name="Huan P."/>
            <person name="Zhang T."/>
            <person name="Zhou Y."/>
            <person name="Zhang J."/>
            <person name="Lin C."/>
            <person name="Li X."/>
            <person name="Xing L."/>
            <person name="Huo D."/>
            <person name="Sun M."/>
            <person name="Wang L."/>
            <person name="Mercier A."/>
            <person name="Li F."/>
            <person name="Yang H."/>
            <person name="Xiang J."/>
        </authorList>
    </citation>
    <scope>NUCLEOTIDE SEQUENCE [LARGE SCALE GENOMIC DNA]</scope>
    <source>
        <strain evidence="9">Shaxun</strain>
        <tissue evidence="9">Muscle</tissue>
    </source>
</reference>
<dbReference type="Pfam" id="PF02932">
    <property type="entry name" value="Neur_chan_memb"/>
    <property type="match status" value="1"/>
</dbReference>
<feature type="domain" description="Neurotransmitter-gated ion-channel ligand-binding" evidence="7">
    <location>
        <begin position="10"/>
        <end position="103"/>
    </location>
</feature>
<feature type="compositionally biased region" description="Basic and acidic residues" evidence="5">
    <location>
        <begin position="197"/>
        <end position="209"/>
    </location>
</feature>
<proteinExistence type="predicted"/>
<dbReference type="CDD" id="cd19051">
    <property type="entry name" value="LGIC_TM_cation"/>
    <property type="match status" value="1"/>
</dbReference>
<feature type="domain" description="Neurotransmitter-gated ion-channel transmembrane" evidence="8">
    <location>
        <begin position="112"/>
        <end position="274"/>
    </location>
</feature>
<evidence type="ECO:0000313" key="9">
    <source>
        <dbReference type="EMBL" id="PIK62835.1"/>
    </source>
</evidence>
<dbReference type="SUPFAM" id="SSF63712">
    <property type="entry name" value="Nicotinic receptor ligand binding domain-like"/>
    <property type="match status" value="1"/>
</dbReference>
<feature type="compositionally biased region" description="Basic and acidic residues" evidence="5">
    <location>
        <begin position="249"/>
        <end position="264"/>
    </location>
</feature>
<dbReference type="InterPro" id="IPR036734">
    <property type="entry name" value="Neur_chan_lig-bd_sf"/>
</dbReference>
<keyword evidence="10" id="KW-1185">Reference proteome</keyword>
<accession>A0A2G8LRH6</accession>
<dbReference type="Gene3D" id="1.20.58.390">
    <property type="entry name" value="Neurotransmitter-gated ion-channel transmembrane domain"/>
    <property type="match status" value="1"/>
</dbReference>
<feature type="transmembrane region" description="Helical" evidence="6">
    <location>
        <begin position="325"/>
        <end position="352"/>
    </location>
</feature>
<feature type="transmembrane region" description="Helical" evidence="6">
    <location>
        <begin position="109"/>
        <end position="130"/>
    </location>
</feature>
<evidence type="ECO:0000256" key="5">
    <source>
        <dbReference type="SAM" id="MobiDB-lite"/>
    </source>
</evidence>
<dbReference type="PROSITE" id="PS00236">
    <property type="entry name" value="NEUROTR_ION_CHANNEL"/>
    <property type="match status" value="1"/>
</dbReference>
<name>A0A2G8LRH6_STIJA</name>
<feature type="compositionally biased region" description="Basic and acidic residues" evidence="5">
    <location>
        <begin position="274"/>
        <end position="302"/>
    </location>
</feature>
<dbReference type="Proteomes" id="UP000230750">
    <property type="component" value="Unassembled WGS sequence"/>
</dbReference>
<feature type="region of interest" description="Disordered" evidence="5">
    <location>
        <begin position="197"/>
        <end position="302"/>
    </location>
</feature>
<dbReference type="PANTHER" id="PTHR18945">
    <property type="entry name" value="NEUROTRANSMITTER GATED ION CHANNEL"/>
    <property type="match status" value="1"/>
</dbReference>
<evidence type="ECO:0000259" key="7">
    <source>
        <dbReference type="Pfam" id="PF02931"/>
    </source>
</evidence>
<dbReference type="OrthoDB" id="6047246at2759"/>
<evidence type="ECO:0000256" key="4">
    <source>
        <dbReference type="ARBA" id="ARBA00023136"/>
    </source>
</evidence>
<dbReference type="InterPro" id="IPR006201">
    <property type="entry name" value="Neur_channel"/>
</dbReference>
<organism evidence="9 10">
    <name type="scientific">Stichopus japonicus</name>
    <name type="common">Sea cucumber</name>
    <dbReference type="NCBI Taxonomy" id="307972"/>
    <lineage>
        <taxon>Eukaryota</taxon>
        <taxon>Metazoa</taxon>
        <taxon>Echinodermata</taxon>
        <taxon>Eleutherozoa</taxon>
        <taxon>Echinozoa</taxon>
        <taxon>Holothuroidea</taxon>
        <taxon>Aspidochirotacea</taxon>
        <taxon>Aspidochirotida</taxon>
        <taxon>Stichopodidae</taxon>
        <taxon>Apostichopus</taxon>
    </lineage>
</organism>
<gene>
    <name evidence="9" type="ORF">BSL78_00286</name>
</gene>
<keyword evidence="2 6" id="KW-0812">Transmembrane</keyword>
<dbReference type="InterPro" id="IPR006202">
    <property type="entry name" value="Neur_chan_lig-bd"/>
</dbReference>